<protein>
    <submittedName>
        <fullName evidence="1">Uncharacterized protein</fullName>
    </submittedName>
</protein>
<dbReference type="EMBL" id="VORY01000008">
    <property type="protein sequence ID" value="TXD93775.1"/>
    <property type="molecule type" value="Genomic_DNA"/>
</dbReference>
<evidence type="ECO:0000313" key="2">
    <source>
        <dbReference type="Proteomes" id="UP000321367"/>
    </source>
</evidence>
<gene>
    <name evidence="1" type="ORF">ES724_08940</name>
</gene>
<sequence>MKTIIEKYIGKKAFEEKVEKFFGNTEFEEVFTSFLSNYLTELEGDNAIEEDDTPTTLLEIPNDFIDCYIECRKDGFSKIWSITRAKLKMSSVRSNEVFSCYEEVAAVDKEEALKDLHVFCKLNNGDKRYTDFLIDYVINNGYSERPVEELADDFSKIYKKQIEGGKSEIYANKYASLIAEDHYHEIYCQDYALIYDQSLTHEKSEEYAEQYASKYASELVDVKRRAGISEDEEILDFAKDKAKAYINGWEYANENNLKDKSLFIECYSNSYLNTMYSDDPNDCRTIKECEKLALKKALEKFEKRIASRKTKDSIDIRSSRN</sequence>
<dbReference type="Proteomes" id="UP000321367">
    <property type="component" value="Unassembled WGS sequence"/>
</dbReference>
<proteinExistence type="predicted"/>
<name>A0A5C6ZV21_9FLAO</name>
<reference evidence="1 2" key="1">
    <citation type="submission" date="2019-08" db="EMBL/GenBank/DDBJ databases">
        <title>Genome sequence of Gillisia hiemivivida IC154 (type strain).</title>
        <authorList>
            <person name="Bowman J.P."/>
        </authorList>
    </citation>
    <scope>NUCLEOTIDE SEQUENCE [LARGE SCALE GENOMIC DNA]</scope>
    <source>
        <strain evidence="1 2">IC154</strain>
    </source>
</reference>
<keyword evidence="2" id="KW-1185">Reference proteome</keyword>
<dbReference type="AlphaFoldDB" id="A0A5C6ZV21"/>
<evidence type="ECO:0000313" key="1">
    <source>
        <dbReference type="EMBL" id="TXD93775.1"/>
    </source>
</evidence>
<comment type="caution">
    <text evidence="1">The sequence shown here is derived from an EMBL/GenBank/DDBJ whole genome shotgun (WGS) entry which is preliminary data.</text>
</comment>
<dbReference type="OrthoDB" id="1325700at2"/>
<organism evidence="1 2">
    <name type="scientific">Gillisia hiemivivida</name>
    <dbReference type="NCBI Taxonomy" id="291190"/>
    <lineage>
        <taxon>Bacteria</taxon>
        <taxon>Pseudomonadati</taxon>
        <taxon>Bacteroidota</taxon>
        <taxon>Flavobacteriia</taxon>
        <taxon>Flavobacteriales</taxon>
        <taxon>Flavobacteriaceae</taxon>
        <taxon>Gillisia</taxon>
    </lineage>
</organism>
<dbReference type="RefSeq" id="WP_146932241.1">
    <property type="nucleotide sequence ID" value="NZ_CBCSHZ010000008.1"/>
</dbReference>
<accession>A0A5C6ZV21</accession>